<name>A0ABV1ULD5_9ACTN</name>
<dbReference type="EMBL" id="JBEPAZ010000132">
    <property type="protein sequence ID" value="MER6434549.1"/>
    <property type="molecule type" value="Genomic_DNA"/>
</dbReference>
<reference evidence="2 3" key="1">
    <citation type="submission" date="2024-06" db="EMBL/GenBank/DDBJ databases">
        <title>The Natural Products Discovery Center: Release of the First 8490 Sequenced Strains for Exploring Actinobacteria Biosynthetic Diversity.</title>
        <authorList>
            <person name="Kalkreuter E."/>
            <person name="Kautsar S.A."/>
            <person name="Yang D."/>
            <person name="Bader C.D."/>
            <person name="Teijaro C.N."/>
            <person name="Fluegel L."/>
            <person name="Davis C.M."/>
            <person name="Simpson J.R."/>
            <person name="Lauterbach L."/>
            <person name="Steele A.D."/>
            <person name="Gui C."/>
            <person name="Meng S."/>
            <person name="Li G."/>
            <person name="Viehrig K."/>
            <person name="Ye F."/>
            <person name="Su P."/>
            <person name="Kiefer A.F."/>
            <person name="Nichols A."/>
            <person name="Cepeda A.J."/>
            <person name="Yan W."/>
            <person name="Fan B."/>
            <person name="Jiang Y."/>
            <person name="Adhikari A."/>
            <person name="Zheng C.-J."/>
            <person name="Schuster L."/>
            <person name="Cowan T.M."/>
            <person name="Smanski M.J."/>
            <person name="Chevrette M.G."/>
            <person name="De Carvalho L.P.S."/>
            <person name="Shen B."/>
        </authorList>
    </citation>
    <scope>NUCLEOTIDE SEQUENCE [LARGE SCALE GENOMIC DNA]</scope>
    <source>
        <strain evidence="2 3">NPDC001166</strain>
    </source>
</reference>
<accession>A0ABV1ULD5</accession>
<dbReference type="Proteomes" id="UP001470023">
    <property type="component" value="Unassembled WGS sequence"/>
</dbReference>
<protein>
    <recommendedName>
        <fullName evidence="4">Secreted protein</fullName>
    </recommendedName>
</protein>
<feature type="signal peptide" evidence="1">
    <location>
        <begin position="1"/>
        <end position="29"/>
    </location>
</feature>
<evidence type="ECO:0008006" key="4">
    <source>
        <dbReference type="Google" id="ProtNLM"/>
    </source>
</evidence>
<gene>
    <name evidence="2" type="ORF">ABT272_44290</name>
</gene>
<evidence type="ECO:0000313" key="3">
    <source>
        <dbReference type="Proteomes" id="UP001470023"/>
    </source>
</evidence>
<organism evidence="2 3">
    <name type="scientific">Streptomyces sp. 900105245</name>
    <dbReference type="NCBI Taxonomy" id="3154379"/>
    <lineage>
        <taxon>Bacteria</taxon>
        <taxon>Bacillati</taxon>
        <taxon>Actinomycetota</taxon>
        <taxon>Actinomycetes</taxon>
        <taxon>Kitasatosporales</taxon>
        <taxon>Streptomycetaceae</taxon>
        <taxon>Streptomyces</taxon>
    </lineage>
</organism>
<comment type="caution">
    <text evidence="2">The sequence shown here is derived from an EMBL/GenBank/DDBJ whole genome shotgun (WGS) entry which is preliminary data.</text>
</comment>
<sequence>MFSPQKTATIAALVGGLAAIVVGTGHAYADGKSDDCTNTARGDVVCAKKSETYIDKDGTHIVKQEQDCATTDRPNVMFQDNSVLAGESTRDGAVVECSNTAKLPDGFTKPHINV</sequence>
<evidence type="ECO:0000313" key="2">
    <source>
        <dbReference type="EMBL" id="MER6434549.1"/>
    </source>
</evidence>
<proteinExistence type="predicted"/>
<dbReference type="RefSeq" id="WP_352066362.1">
    <property type="nucleotide sequence ID" value="NZ_JBEPAZ010000132.1"/>
</dbReference>
<feature type="chain" id="PRO_5045846643" description="Secreted protein" evidence="1">
    <location>
        <begin position="30"/>
        <end position="114"/>
    </location>
</feature>
<keyword evidence="1" id="KW-0732">Signal</keyword>
<evidence type="ECO:0000256" key="1">
    <source>
        <dbReference type="SAM" id="SignalP"/>
    </source>
</evidence>
<keyword evidence="3" id="KW-1185">Reference proteome</keyword>